<dbReference type="GO" id="GO:0009254">
    <property type="term" value="P:peptidoglycan turnover"/>
    <property type="evidence" value="ECO:0007669"/>
    <property type="project" value="TreeGrafter"/>
</dbReference>
<sequence>MTKPETRIAADPKNYQFDLPFRPEPAPLAETIHKRAWAVAGTVASLRGGPPEETVRLIVIHATAGSTTDGAVSVMAAGRASFHWVVPGKDEPAHGRHVWATCPERLAAWHVRRSCAHPDICDGANNLNRASLGIEVVNRQDGEDPFSDWQIEAAAAIVRYAWAKYPNLAHVTSHARLDPGRRTDPGVNFPWTEFMERVRGR</sequence>
<dbReference type="EC" id="3.5.1.28" evidence="2"/>
<evidence type="ECO:0000256" key="2">
    <source>
        <dbReference type="ARBA" id="ARBA00011901"/>
    </source>
</evidence>
<dbReference type="Proteomes" id="UP000239504">
    <property type="component" value="Unassembled WGS sequence"/>
</dbReference>
<dbReference type="SMART" id="SM00644">
    <property type="entry name" value="Ami_2"/>
    <property type="match status" value="1"/>
</dbReference>
<dbReference type="GO" id="GO:0071555">
    <property type="term" value="P:cell wall organization"/>
    <property type="evidence" value="ECO:0007669"/>
    <property type="project" value="UniProtKB-KW"/>
</dbReference>
<comment type="catalytic activity">
    <reaction evidence="1">
        <text>Hydrolyzes the link between N-acetylmuramoyl residues and L-amino acid residues in certain cell-wall glycopeptides.</text>
        <dbReference type="EC" id="3.5.1.28"/>
    </reaction>
</comment>
<dbReference type="InterPro" id="IPR051206">
    <property type="entry name" value="NAMLAA_amidase_2"/>
</dbReference>
<dbReference type="SUPFAM" id="SSF55846">
    <property type="entry name" value="N-acetylmuramoyl-L-alanine amidase-like"/>
    <property type="match status" value="1"/>
</dbReference>
<dbReference type="Pfam" id="PF01510">
    <property type="entry name" value="Amidase_2"/>
    <property type="match status" value="1"/>
</dbReference>
<keyword evidence="3" id="KW-0378">Hydrolase</keyword>
<dbReference type="GO" id="GO:0008745">
    <property type="term" value="F:N-acetylmuramoyl-L-alanine amidase activity"/>
    <property type="evidence" value="ECO:0007669"/>
    <property type="project" value="UniProtKB-EC"/>
</dbReference>
<dbReference type="Gene3D" id="3.40.80.10">
    <property type="entry name" value="Peptidoglycan recognition protein-like"/>
    <property type="match status" value="1"/>
</dbReference>
<dbReference type="OrthoDB" id="9794842at2"/>
<protein>
    <recommendedName>
        <fullName evidence="2">N-acetylmuramoyl-L-alanine amidase</fullName>
        <ecNumber evidence="2">3.5.1.28</ecNumber>
    </recommendedName>
</protein>
<evidence type="ECO:0000313" key="6">
    <source>
        <dbReference type="EMBL" id="PQA88373.1"/>
    </source>
</evidence>
<gene>
    <name evidence="6" type="ORF">CW354_08735</name>
</gene>
<dbReference type="PANTHER" id="PTHR30417:SF1">
    <property type="entry name" value="N-ACETYLMURAMOYL-L-ALANINE AMIDASE AMID"/>
    <property type="match status" value="1"/>
</dbReference>
<dbReference type="EMBL" id="PJCH01000005">
    <property type="protein sequence ID" value="PQA88373.1"/>
    <property type="molecule type" value="Genomic_DNA"/>
</dbReference>
<evidence type="ECO:0000313" key="7">
    <source>
        <dbReference type="Proteomes" id="UP000239504"/>
    </source>
</evidence>
<evidence type="ECO:0000256" key="4">
    <source>
        <dbReference type="ARBA" id="ARBA00023316"/>
    </source>
</evidence>
<dbReference type="PANTHER" id="PTHR30417">
    <property type="entry name" value="N-ACETYLMURAMOYL-L-ALANINE AMIDASE AMID"/>
    <property type="match status" value="1"/>
</dbReference>
<dbReference type="InterPro" id="IPR002502">
    <property type="entry name" value="Amidase_domain"/>
</dbReference>
<dbReference type="RefSeq" id="WP_104829617.1">
    <property type="nucleotide sequence ID" value="NZ_PJCH01000005.1"/>
</dbReference>
<evidence type="ECO:0000259" key="5">
    <source>
        <dbReference type="SMART" id="SM00644"/>
    </source>
</evidence>
<name>A0A2S7K781_9PROT</name>
<organism evidence="6 7">
    <name type="scientific">Hyphococcus luteus</name>
    <dbReference type="NCBI Taxonomy" id="2058213"/>
    <lineage>
        <taxon>Bacteria</taxon>
        <taxon>Pseudomonadati</taxon>
        <taxon>Pseudomonadota</taxon>
        <taxon>Alphaproteobacteria</taxon>
        <taxon>Parvularculales</taxon>
        <taxon>Parvularculaceae</taxon>
        <taxon>Hyphococcus</taxon>
    </lineage>
</organism>
<evidence type="ECO:0000256" key="3">
    <source>
        <dbReference type="ARBA" id="ARBA00022801"/>
    </source>
</evidence>
<reference evidence="6 7" key="1">
    <citation type="submission" date="2017-12" db="EMBL/GenBank/DDBJ databases">
        <authorList>
            <person name="Hurst M.R.H."/>
        </authorList>
    </citation>
    <scope>NUCLEOTIDE SEQUENCE [LARGE SCALE GENOMIC DNA]</scope>
    <source>
        <strain evidence="6 7">SY-3-19</strain>
    </source>
</reference>
<keyword evidence="4" id="KW-0961">Cell wall biogenesis/degradation</keyword>
<dbReference type="InterPro" id="IPR036505">
    <property type="entry name" value="Amidase/PGRP_sf"/>
</dbReference>
<dbReference type="CDD" id="cd06583">
    <property type="entry name" value="PGRP"/>
    <property type="match status" value="1"/>
</dbReference>
<comment type="caution">
    <text evidence="6">The sequence shown here is derived from an EMBL/GenBank/DDBJ whole genome shotgun (WGS) entry which is preliminary data.</text>
</comment>
<accession>A0A2S7K781</accession>
<evidence type="ECO:0000256" key="1">
    <source>
        <dbReference type="ARBA" id="ARBA00001561"/>
    </source>
</evidence>
<proteinExistence type="predicted"/>
<keyword evidence="7" id="KW-1185">Reference proteome</keyword>
<dbReference type="AlphaFoldDB" id="A0A2S7K781"/>
<dbReference type="GO" id="GO:0009253">
    <property type="term" value="P:peptidoglycan catabolic process"/>
    <property type="evidence" value="ECO:0007669"/>
    <property type="project" value="InterPro"/>
</dbReference>
<feature type="domain" description="N-acetylmuramoyl-L-alanine amidase" evidence="5">
    <location>
        <begin position="44"/>
        <end position="186"/>
    </location>
</feature>